<proteinExistence type="predicted"/>
<reference evidence="6 7" key="3">
    <citation type="journal article" date="2010" name="BMC Genomics">
        <title>Transcriptome sequencing and comparative analysis of cucumber flowers with different sex types.</title>
        <authorList>
            <person name="Guo S."/>
            <person name="Zheng Y."/>
            <person name="Joung J.G."/>
            <person name="Liu S."/>
            <person name="Zhang Z."/>
            <person name="Crasta O.R."/>
            <person name="Sobral B.W."/>
            <person name="Xu Y."/>
            <person name="Huang S."/>
            <person name="Fei Z."/>
        </authorList>
    </citation>
    <scope>NUCLEOTIDE SEQUENCE [LARGE SCALE GENOMIC DNA]</scope>
    <source>
        <strain evidence="7">cv. 9930</strain>
    </source>
</reference>
<dbReference type="Gramene" id="KGN53183">
    <property type="protein sequence ID" value="KGN53183"/>
    <property type="gene ID" value="Csa_4G025130"/>
</dbReference>
<organism evidence="6 7">
    <name type="scientific">Cucumis sativus</name>
    <name type="common">Cucumber</name>
    <dbReference type="NCBI Taxonomy" id="3659"/>
    <lineage>
        <taxon>Eukaryota</taxon>
        <taxon>Viridiplantae</taxon>
        <taxon>Streptophyta</taxon>
        <taxon>Embryophyta</taxon>
        <taxon>Tracheophyta</taxon>
        <taxon>Spermatophyta</taxon>
        <taxon>Magnoliopsida</taxon>
        <taxon>eudicotyledons</taxon>
        <taxon>Gunneridae</taxon>
        <taxon>Pentapetalae</taxon>
        <taxon>rosids</taxon>
        <taxon>fabids</taxon>
        <taxon>Cucurbitales</taxon>
        <taxon>Cucurbitaceae</taxon>
        <taxon>Benincaseae</taxon>
        <taxon>Cucumis</taxon>
    </lineage>
</organism>
<evidence type="ECO:0000313" key="7">
    <source>
        <dbReference type="Proteomes" id="UP000029981"/>
    </source>
</evidence>
<dbReference type="SUPFAM" id="SSF103511">
    <property type="entry name" value="Chlorophyll a-b binding protein"/>
    <property type="match status" value="1"/>
</dbReference>
<dbReference type="GO" id="GO:0009535">
    <property type="term" value="C:chloroplast thylakoid membrane"/>
    <property type="evidence" value="ECO:0000318"/>
    <property type="project" value="GO_Central"/>
</dbReference>
<dbReference type="OMA" id="AWIVRSH"/>
<dbReference type="eggNOG" id="ENOG502QV78">
    <property type="taxonomic scope" value="Eukaryota"/>
</dbReference>
<dbReference type="PANTHER" id="PTHR14154">
    <property type="entry name" value="UPF0041 BRAIN PROTEIN 44-RELATED"/>
    <property type="match status" value="1"/>
</dbReference>
<reference evidence="6 7" key="4">
    <citation type="journal article" date="2011" name="BMC Genomics">
        <title>RNA-Seq improves annotation of protein-coding genes in the cucumber genome.</title>
        <authorList>
            <person name="Li Z."/>
            <person name="Zhang Z."/>
            <person name="Yan P."/>
            <person name="Huang S."/>
            <person name="Fei Z."/>
            <person name="Lin K."/>
        </authorList>
    </citation>
    <scope>NUCLEOTIDE SEQUENCE [LARGE SCALE GENOMIC DNA]</scope>
    <source>
        <strain evidence="7">cv. 9930</strain>
    </source>
</reference>
<protein>
    <submittedName>
        <fullName evidence="6">Uncharacterized protein</fullName>
    </submittedName>
</protein>
<evidence type="ECO:0000256" key="1">
    <source>
        <dbReference type="ARBA" id="ARBA00004141"/>
    </source>
</evidence>
<keyword evidence="3" id="KW-1133">Transmembrane helix</keyword>
<evidence type="ECO:0000256" key="2">
    <source>
        <dbReference type="ARBA" id="ARBA00022692"/>
    </source>
</evidence>
<dbReference type="OrthoDB" id="566010at2759"/>
<dbReference type="Proteomes" id="UP000029981">
    <property type="component" value="Chromosome 4"/>
</dbReference>
<reference evidence="6 7" key="2">
    <citation type="journal article" date="2009" name="PLoS ONE">
        <title>An integrated genetic and cytogenetic map of the cucumber genome.</title>
        <authorList>
            <person name="Ren Y."/>
            <person name="Zhang Z."/>
            <person name="Liu J."/>
            <person name="Staub J.E."/>
            <person name="Han Y."/>
            <person name="Cheng Z."/>
            <person name="Li X."/>
            <person name="Lu J."/>
            <person name="Miao H."/>
            <person name="Kang H."/>
            <person name="Xie B."/>
            <person name="Gu X."/>
            <person name="Wang X."/>
            <person name="Du Y."/>
            <person name="Jin W."/>
            <person name="Huang S."/>
        </authorList>
    </citation>
    <scope>NUCLEOTIDE SEQUENCE [LARGE SCALE GENOMIC DNA]</scope>
    <source>
        <strain evidence="7">cv. 9930</strain>
    </source>
</reference>
<comment type="subcellular location">
    <subcellularLocation>
        <location evidence="1">Membrane</location>
        <topology evidence="1">Multi-pass membrane protein</topology>
    </subcellularLocation>
</comment>
<feature type="region of interest" description="Disordered" evidence="5">
    <location>
        <begin position="1"/>
        <end position="42"/>
    </location>
</feature>
<keyword evidence="4" id="KW-0472">Membrane</keyword>
<name>A0A0A0KUF5_CUCSA</name>
<dbReference type="STRING" id="3659.A0A0A0KUF5"/>
<dbReference type="AlphaFoldDB" id="A0A0A0KUF5"/>
<feature type="compositionally biased region" description="Basic residues" evidence="5">
    <location>
        <begin position="20"/>
        <end position="29"/>
    </location>
</feature>
<dbReference type="EMBL" id="CM002925">
    <property type="protein sequence ID" value="KGN53183.1"/>
    <property type="molecule type" value="Genomic_DNA"/>
</dbReference>
<reference evidence="6 7" key="1">
    <citation type="journal article" date="2009" name="Nat. Genet.">
        <title>The genome of the cucumber, Cucumis sativus L.</title>
        <authorList>
            <person name="Huang S."/>
            <person name="Li R."/>
            <person name="Zhang Z."/>
            <person name="Li L."/>
            <person name="Gu X."/>
            <person name="Fan W."/>
            <person name="Lucas W.J."/>
            <person name="Wang X."/>
            <person name="Xie B."/>
            <person name="Ni P."/>
            <person name="Ren Y."/>
            <person name="Zhu H."/>
            <person name="Li J."/>
            <person name="Lin K."/>
            <person name="Jin W."/>
            <person name="Fei Z."/>
            <person name="Li G."/>
            <person name="Staub J."/>
            <person name="Kilian A."/>
            <person name="van der Vossen E.A."/>
            <person name="Wu Y."/>
            <person name="Guo J."/>
            <person name="He J."/>
            <person name="Jia Z."/>
            <person name="Ren Y."/>
            <person name="Tian G."/>
            <person name="Lu Y."/>
            <person name="Ruan J."/>
            <person name="Qian W."/>
            <person name="Wang M."/>
            <person name="Huang Q."/>
            <person name="Li B."/>
            <person name="Xuan Z."/>
            <person name="Cao J."/>
            <person name="Asan"/>
            <person name="Wu Z."/>
            <person name="Zhang J."/>
            <person name="Cai Q."/>
            <person name="Bai Y."/>
            <person name="Zhao B."/>
            <person name="Han Y."/>
            <person name="Li Y."/>
            <person name="Li X."/>
            <person name="Wang S."/>
            <person name="Shi Q."/>
            <person name="Liu S."/>
            <person name="Cho W.K."/>
            <person name="Kim J.Y."/>
            <person name="Xu Y."/>
            <person name="Heller-Uszynska K."/>
            <person name="Miao H."/>
            <person name="Cheng Z."/>
            <person name="Zhang S."/>
            <person name="Wu J."/>
            <person name="Yang Y."/>
            <person name="Kang H."/>
            <person name="Li M."/>
            <person name="Liang H."/>
            <person name="Ren X."/>
            <person name="Shi Z."/>
            <person name="Wen M."/>
            <person name="Jian M."/>
            <person name="Yang H."/>
            <person name="Zhang G."/>
            <person name="Yang Z."/>
            <person name="Chen R."/>
            <person name="Liu S."/>
            <person name="Li J."/>
            <person name="Ma L."/>
            <person name="Liu H."/>
            <person name="Zhou Y."/>
            <person name="Zhao J."/>
            <person name="Fang X."/>
            <person name="Li G."/>
            <person name="Fang L."/>
            <person name="Li Y."/>
            <person name="Liu D."/>
            <person name="Zheng H."/>
            <person name="Zhang Y."/>
            <person name="Qin N."/>
            <person name="Li Z."/>
            <person name="Yang G."/>
            <person name="Yang S."/>
            <person name="Bolund L."/>
            <person name="Kristiansen K."/>
            <person name="Zheng H."/>
            <person name="Li S."/>
            <person name="Zhang X."/>
            <person name="Yang H."/>
            <person name="Wang J."/>
            <person name="Sun R."/>
            <person name="Zhang B."/>
            <person name="Jiang S."/>
            <person name="Wang J."/>
            <person name="Du Y."/>
            <person name="Li S."/>
        </authorList>
    </citation>
    <scope>NUCLEOTIDE SEQUENCE [LARGE SCALE GENOMIC DNA]</scope>
    <source>
        <strain evidence="7">cv. 9930</strain>
    </source>
</reference>
<keyword evidence="7" id="KW-1185">Reference proteome</keyword>
<accession>A0A0A0KUF5</accession>
<sequence>MASIAISASLPRASNSNHVSMKKKQRVHLAKPGYSSTTKNPTPKVISTLDVVNRDDGAAQQYRRGNAASAVVKEEEDNNDDWNNNGERFTDKRWKNGTWDLNMFVQNGKMDWEGVIVEEAKRRKFLEIHPEAATNQEPVVFRSSIIPWWVWLTKSYLPQAELLNGRAAMIGFFMGYAVDALTGVGIVGQSGNFICKTALFLTVIGVLLFRQSEDIENLRNIAEEATFYDKQWQSSWQKPK</sequence>
<evidence type="ECO:0000256" key="4">
    <source>
        <dbReference type="ARBA" id="ARBA00023136"/>
    </source>
</evidence>
<evidence type="ECO:0000313" key="6">
    <source>
        <dbReference type="EMBL" id="KGN53183.1"/>
    </source>
</evidence>
<evidence type="ECO:0000256" key="5">
    <source>
        <dbReference type="SAM" id="MobiDB-lite"/>
    </source>
</evidence>
<dbReference type="KEGG" id="csv:101203022"/>
<keyword evidence="2" id="KW-0812">Transmembrane</keyword>
<gene>
    <name evidence="6" type="ORF">Csa_4G025130</name>
</gene>
<evidence type="ECO:0000256" key="3">
    <source>
        <dbReference type="ARBA" id="ARBA00022989"/>
    </source>
</evidence>